<proteinExistence type="predicted"/>
<evidence type="ECO:0000256" key="1">
    <source>
        <dbReference type="SAM" id="Coils"/>
    </source>
</evidence>
<keyword evidence="5" id="KW-1185">Reference proteome</keyword>
<dbReference type="Pfam" id="PF22942">
    <property type="entry name" value="DUF7025"/>
    <property type="match status" value="1"/>
</dbReference>
<reference evidence="4 5" key="2">
    <citation type="submission" date="2021-10" db="EMBL/GenBank/DDBJ databases">
        <authorList>
            <person name="Piombo E."/>
        </authorList>
    </citation>
    <scope>NUCLEOTIDE SEQUENCE [LARGE SCALE GENOMIC DNA]</scope>
</reference>
<evidence type="ECO:0000259" key="3">
    <source>
        <dbReference type="SMART" id="SM00382"/>
    </source>
</evidence>
<gene>
    <name evidence="4" type="ORF">CSOL1703_00011857</name>
</gene>
<comment type="caution">
    <text evidence="4">The sequence shown here is derived from an EMBL/GenBank/DDBJ whole genome shotgun (WGS) entry which is preliminary data.</text>
</comment>
<dbReference type="AlphaFoldDB" id="A0A9N9W9T9"/>
<dbReference type="Pfam" id="PF23232">
    <property type="entry name" value="AAA_lid_13"/>
    <property type="match status" value="1"/>
</dbReference>
<keyword evidence="1" id="KW-0175">Coiled coil</keyword>
<dbReference type="InterPro" id="IPR003959">
    <property type="entry name" value="ATPase_AAA_core"/>
</dbReference>
<dbReference type="GO" id="GO:0016887">
    <property type="term" value="F:ATP hydrolysis activity"/>
    <property type="evidence" value="ECO:0007669"/>
    <property type="project" value="InterPro"/>
</dbReference>
<dbReference type="SMART" id="SM00382">
    <property type="entry name" value="AAA"/>
    <property type="match status" value="1"/>
</dbReference>
<dbReference type="PANTHER" id="PTHR46411">
    <property type="entry name" value="FAMILY ATPASE, PUTATIVE-RELATED"/>
    <property type="match status" value="1"/>
</dbReference>
<dbReference type="SUPFAM" id="SSF52540">
    <property type="entry name" value="P-loop containing nucleoside triphosphate hydrolases"/>
    <property type="match status" value="1"/>
</dbReference>
<dbReference type="Gene3D" id="3.40.50.300">
    <property type="entry name" value="P-loop containing nucleotide triphosphate hydrolases"/>
    <property type="match status" value="1"/>
</dbReference>
<dbReference type="EMBL" id="CABFOC020000014">
    <property type="protein sequence ID" value="CAH0046129.1"/>
    <property type="molecule type" value="Genomic_DNA"/>
</dbReference>
<evidence type="ECO:0000313" key="5">
    <source>
        <dbReference type="Proteomes" id="UP000775872"/>
    </source>
</evidence>
<evidence type="ECO:0000313" key="4">
    <source>
        <dbReference type="EMBL" id="CAH0046129.1"/>
    </source>
</evidence>
<organism evidence="4 5">
    <name type="scientific">Clonostachys solani</name>
    <dbReference type="NCBI Taxonomy" id="160281"/>
    <lineage>
        <taxon>Eukaryota</taxon>
        <taxon>Fungi</taxon>
        <taxon>Dikarya</taxon>
        <taxon>Ascomycota</taxon>
        <taxon>Pezizomycotina</taxon>
        <taxon>Sordariomycetes</taxon>
        <taxon>Hypocreomycetidae</taxon>
        <taxon>Hypocreales</taxon>
        <taxon>Bionectriaceae</taxon>
        <taxon>Clonostachys</taxon>
    </lineage>
</organism>
<feature type="compositionally biased region" description="Acidic residues" evidence="2">
    <location>
        <begin position="939"/>
        <end position="956"/>
    </location>
</feature>
<dbReference type="InterPro" id="IPR056599">
    <property type="entry name" value="AAA_lid_fung"/>
</dbReference>
<sequence length="995" mass="112438">MEKSESSGGHPSLLNEAMATPSLAATHTSTSNKIPTAVEDRANGDHSEANAKTASEPNECISDNDESETILQTRPLMRNLLYSRDWQREIPKEKRWGLVKLRSRQAMLHLGYTENRISDLETKLGELQEKLEKGRNDYKDQKREDCPVFMPALKWTPIDELRPPGESDTLPPSQLPAIEILYSEGSTLIDSQDHGQRDFTSDPYKYQEAIDKFPERLRIRSWPLLGHLEKVCGESFSLSTLVSHEPRSALVLLRPFKALVIFEQVIRDSVLGVQKEVDNMKAKGKINTILTGSGDPLAFEWKDLLADLKLLIEVMDTAMQPTYKLRQSITEATLEDISFPDLWHLFRIGDVITRRDAKHQAFKVLGIAGGREPLTTRMNSEEKRSPPIYGFAIDCMSITYDGSFYVPRLHKFIISKFIGHKKIHALEVYPISFDPDGSAIKDQLMSNGAKYTDLTRVPYSHAMFRGRTIDDTPEEIEGQIVIDVAMALRTEPDWRPPSDLNKGNLTKPDLRETFLIQPCKHEGGHTEGCCGGDIAFKDQTLNIDQRNPKLKAFTELMRPRTEGELGDDLILLPNSVHGFVLRIRKWVTVQTQDLSDVTFDNDFNNLMMNEKQKQAILALVETHEKARLSPGANKHSIGASLDLVTGKGTGLILLLHGEPGVGKTSTAECVADRTKRPLFPITCGDIGEAAMEVERNLQHNFRLAHRWGCVLLLDESDIFLAKRNKTDLRRNAVTSVFLRSLDYYAGILFLTTNRVGGIDPAFKSRIHLSVFYPRLDLDRTQKLFDVFLRKTKEEQRKSGVSTFDIKSKEISRFAKNNYRSLKKSGFNTWNGRQIRNAFQTAIALVEYDVSQMQPGDPKPYLGKKQFEVVAEGSRQFDDYLMRTLQGRDADIAIRDQWRDDTFELQELGHATPLRNELLTTRKLKTKFRSAKSELSVTESDSESDSEESGDEEENGEDQGVSAAIKSGDPKSSGGNDMAEYQQFLEFQAMKRAMGK</sequence>
<dbReference type="InterPro" id="IPR054289">
    <property type="entry name" value="DUF7025"/>
</dbReference>
<feature type="domain" description="AAA+ ATPase" evidence="3">
    <location>
        <begin position="649"/>
        <end position="776"/>
    </location>
</feature>
<protein>
    <recommendedName>
        <fullName evidence="3">AAA+ ATPase domain-containing protein</fullName>
    </recommendedName>
</protein>
<accession>A0A9N9W9T9</accession>
<reference evidence="5" key="1">
    <citation type="submission" date="2019-06" db="EMBL/GenBank/DDBJ databases">
        <authorList>
            <person name="Broberg M."/>
        </authorList>
    </citation>
    <scope>NUCLEOTIDE SEQUENCE [LARGE SCALE GENOMIC DNA]</scope>
</reference>
<dbReference type="Pfam" id="PF00004">
    <property type="entry name" value="AAA"/>
    <property type="match status" value="1"/>
</dbReference>
<feature type="compositionally biased region" description="Polar residues" evidence="2">
    <location>
        <begin position="23"/>
        <end position="34"/>
    </location>
</feature>
<feature type="region of interest" description="Disordered" evidence="2">
    <location>
        <begin position="929"/>
        <end position="979"/>
    </location>
</feature>
<dbReference type="Proteomes" id="UP000775872">
    <property type="component" value="Unassembled WGS sequence"/>
</dbReference>
<dbReference type="CDD" id="cd19481">
    <property type="entry name" value="RecA-like_protease"/>
    <property type="match status" value="1"/>
</dbReference>
<dbReference type="InterPro" id="IPR027417">
    <property type="entry name" value="P-loop_NTPase"/>
</dbReference>
<evidence type="ECO:0000256" key="2">
    <source>
        <dbReference type="SAM" id="MobiDB-lite"/>
    </source>
</evidence>
<name>A0A9N9W9T9_9HYPO</name>
<dbReference type="GO" id="GO:0005524">
    <property type="term" value="F:ATP binding"/>
    <property type="evidence" value="ECO:0007669"/>
    <property type="project" value="InterPro"/>
</dbReference>
<feature type="compositionally biased region" description="Basic and acidic residues" evidence="2">
    <location>
        <begin position="38"/>
        <end position="49"/>
    </location>
</feature>
<dbReference type="InterPro" id="IPR003593">
    <property type="entry name" value="AAA+_ATPase"/>
</dbReference>
<feature type="region of interest" description="Disordered" evidence="2">
    <location>
        <begin position="1"/>
        <end position="68"/>
    </location>
</feature>
<dbReference type="OrthoDB" id="10042665at2759"/>
<feature type="coiled-coil region" evidence="1">
    <location>
        <begin position="110"/>
        <end position="144"/>
    </location>
</feature>
<dbReference type="PANTHER" id="PTHR46411:SF2">
    <property type="entry name" value="AAA+ ATPASE DOMAIN-CONTAINING PROTEIN"/>
    <property type="match status" value="1"/>
</dbReference>